<dbReference type="InterPro" id="IPR029063">
    <property type="entry name" value="SAM-dependent_MTases_sf"/>
</dbReference>
<name>A0A4R5DLY8_9ACTN</name>
<evidence type="ECO:0000256" key="2">
    <source>
        <dbReference type="ARBA" id="ARBA00022679"/>
    </source>
</evidence>
<dbReference type="GO" id="GO:0008168">
    <property type="term" value="F:methyltransferase activity"/>
    <property type="evidence" value="ECO:0007669"/>
    <property type="project" value="UniProtKB-KW"/>
</dbReference>
<comment type="caution">
    <text evidence="4">The sequence shown here is derived from an EMBL/GenBank/DDBJ whole genome shotgun (WGS) entry which is preliminary data.</text>
</comment>
<evidence type="ECO:0000259" key="3">
    <source>
        <dbReference type="Pfam" id="PF13649"/>
    </source>
</evidence>
<dbReference type="Pfam" id="PF13649">
    <property type="entry name" value="Methyltransf_25"/>
    <property type="match status" value="1"/>
</dbReference>
<accession>A0A4R5DLY8</accession>
<dbReference type="InParanoid" id="A0A4R5DLY8"/>
<sequence length="240" mass="26036">MAKTSDTANRPGWMLDELASAGRENLDPEHVRRYDAKEDAGAPAEVRLLQDLGLGPDAHVVDLGAGTGQFTLAVAAVCARVTAVDVSPVMLELLRSKVAAAGATNVHTVRAGFLSYEHPGHADVVYSRLALHHLPDFWKAVALCRVRAMLRPGGLLRLSDVVFAFDPADTEQRVEAWCASIEGVTADDWVRADAEEHVRDEHSTFTWLLEPVIVRAGFDIEDATYSPDGVQAAYVARAVR</sequence>
<organism evidence="4 5">
    <name type="scientific">Jiangella asiatica</name>
    <dbReference type="NCBI Taxonomy" id="2530372"/>
    <lineage>
        <taxon>Bacteria</taxon>
        <taxon>Bacillati</taxon>
        <taxon>Actinomycetota</taxon>
        <taxon>Actinomycetes</taxon>
        <taxon>Jiangellales</taxon>
        <taxon>Jiangellaceae</taxon>
        <taxon>Jiangella</taxon>
    </lineage>
</organism>
<dbReference type="AlphaFoldDB" id="A0A4R5DLY8"/>
<dbReference type="GO" id="GO:0032259">
    <property type="term" value="P:methylation"/>
    <property type="evidence" value="ECO:0007669"/>
    <property type="project" value="UniProtKB-KW"/>
</dbReference>
<keyword evidence="2 4" id="KW-0808">Transferase</keyword>
<keyword evidence="1 4" id="KW-0489">Methyltransferase</keyword>
<dbReference type="Gene3D" id="3.40.50.150">
    <property type="entry name" value="Vaccinia Virus protein VP39"/>
    <property type="match status" value="1"/>
</dbReference>
<dbReference type="PANTHER" id="PTHR43861:SF1">
    <property type="entry name" value="TRANS-ACONITATE 2-METHYLTRANSFERASE"/>
    <property type="match status" value="1"/>
</dbReference>
<dbReference type="RefSeq" id="WP_131893562.1">
    <property type="nucleotide sequence ID" value="NZ_SMKZ01000009.1"/>
</dbReference>
<feature type="domain" description="Methyltransferase" evidence="3">
    <location>
        <begin position="60"/>
        <end position="154"/>
    </location>
</feature>
<gene>
    <name evidence="4" type="ORF">E1269_09065</name>
</gene>
<dbReference type="CDD" id="cd02440">
    <property type="entry name" value="AdoMet_MTases"/>
    <property type="match status" value="1"/>
</dbReference>
<dbReference type="OrthoDB" id="9797252at2"/>
<evidence type="ECO:0000256" key="1">
    <source>
        <dbReference type="ARBA" id="ARBA00022603"/>
    </source>
</evidence>
<reference evidence="4 5" key="1">
    <citation type="submission" date="2019-03" db="EMBL/GenBank/DDBJ databases">
        <title>Draft genome sequences of novel Actinobacteria.</title>
        <authorList>
            <person name="Sahin N."/>
            <person name="Ay H."/>
            <person name="Saygin H."/>
        </authorList>
    </citation>
    <scope>NUCLEOTIDE SEQUENCE [LARGE SCALE GENOMIC DNA]</scope>
    <source>
        <strain evidence="4 5">5K138</strain>
    </source>
</reference>
<protein>
    <submittedName>
        <fullName evidence="4">Class I SAM-dependent methyltransferase</fullName>
    </submittedName>
</protein>
<dbReference type="PANTHER" id="PTHR43861">
    <property type="entry name" value="TRANS-ACONITATE 2-METHYLTRANSFERASE-RELATED"/>
    <property type="match status" value="1"/>
</dbReference>
<evidence type="ECO:0000313" key="4">
    <source>
        <dbReference type="EMBL" id="TDE11895.1"/>
    </source>
</evidence>
<dbReference type="EMBL" id="SMKZ01000009">
    <property type="protein sequence ID" value="TDE11895.1"/>
    <property type="molecule type" value="Genomic_DNA"/>
</dbReference>
<proteinExistence type="predicted"/>
<keyword evidence="5" id="KW-1185">Reference proteome</keyword>
<evidence type="ECO:0000313" key="5">
    <source>
        <dbReference type="Proteomes" id="UP000294739"/>
    </source>
</evidence>
<dbReference type="InterPro" id="IPR041698">
    <property type="entry name" value="Methyltransf_25"/>
</dbReference>
<dbReference type="Proteomes" id="UP000294739">
    <property type="component" value="Unassembled WGS sequence"/>
</dbReference>
<dbReference type="SUPFAM" id="SSF53335">
    <property type="entry name" value="S-adenosyl-L-methionine-dependent methyltransferases"/>
    <property type="match status" value="1"/>
</dbReference>